<keyword evidence="4" id="KW-1185">Reference proteome</keyword>
<dbReference type="InterPro" id="IPR000639">
    <property type="entry name" value="Epox_hydrolase-like"/>
</dbReference>
<dbReference type="PRINTS" id="PR00412">
    <property type="entry name" value="EPOXHYDRLASE"/>
</dbReference>
<feature type="domain" description="AB hydrolase-1" evidence="2">
    <location>
        <begin position="30"/>
        <end position="260"/>
    </location>
</feature>
<accession>A0ABT9WZ81</accession>
<dbReference type="SUPFAM" id="SSF53474">
    <property type="entry name" value="alpha/beta-Hydrolases"/>
    <property type="match status" value="1"/>
</dbReference>
<gene>
    <name evidence="3" type="ORF">J2S08_004349</name>
</gene>
<organism evidence="3 4">
    <name type="scientific">Bacillus chungangensis</name>
    <dbReference type="NCBI Taxonomy" id="587633"/>
    <lineage>
        <taxon>Bacteria</taxon>
        <taxon>Bacillati</taxon>
        <taxon>Bacillota</taxon>
        <taxon>Bacilli</taxon>
        <taxon>Bacillales</taxon>
        <taxon>Bacillaceae</taxon>
        <taxon>Bacillus</taxon>
    </lineage>
</organism>
<keyword evidence="1" id="KW-0472">Membrane</keyword>
<dbReference type="RefSeq" id="WP_307233271.1">
    <property type="nucleotide sequence ID" value="NZ_JAUSTT010000045.1"/>
</dbReference>
<feature type="transmembrane region" description="Helical" evidence="1">
    <location>
        <begin position="74"/>
        <end position="92"/>
    </location>
</feature>
<dbReference type="InterPro" id="IPR029058">
    <property type="entry name" value="AB_hydrolase_fold"/>
</dbReference>
<dbReference type="PANTHER" id="PTHR43689:SF8">
    <property type="entry name" value="ALPHA_BETA-HYDROLASES SUPERFAMILY PROTEIN"/>
    <property type="match status" value="1"/>
</dbReference>
<dbReference type="PANTHER" id="PTHR43689">
    <property type="entry name" value="HYDROLASE"/>
    <property type="match status" value="1"/>
</dbReference>
<protein>
    <submittedName>
        <fullName evidence="3">Pimeloyl-ACP methyl ester carboxylesterase</fullName>
    </submittedName>
</protein>
<dbReference type="Gene3D" id="3.40.50.1820">
    <property type="entry name" value="alpha/beta hydrolase"/>
    <property type="match status" value="1"/>
</dbReference>
<dbReference type="InterPro" id="IPR000073">
    <property type="entry name" value="AB_hydrolase_1"/>
</dbReference>
<evidence type="ECO:0000313" key="3">
    <source>
        <dbReference type="EMBL" id="MDQ0178444.1"/>
    </source>
</evidence>
<evidence type="ECO:0000256" key="1">
    <source>
        <dbReference type="SAM" id="Phobius"/>
    </source>
</evidence>
<dbReference type="PRINTS" id="PR00111">
    <property type="entry name" value="ABHYDROLASE"/>
</dbReference>
<sequence>MRSRKTSIEINGIDIYFEEYYHSPHQETYVLIHGFLSSSFSFRKLLPFLSAENNVISIDIPPFGKSGKISRFQYSYENISITILFLLVSLGYKQVYIIGHSMGGQIALNMMLQRPSFIHKGILLASSGYMAKTKRSLRLLSHFPFFNHYIRYYLNQTGVEGNLKQVVYDTTCIDQEMYDGYLEPFLDTNIFRALTRMVRDREGDLPVEKLNRIQTPCLLIWGDHDRIVPLHIGQRLVKDLPNADLIVLKNTGHLLPEEKPEDVYRKIKEFVQ</sequence>
<keyword evidence="1" id="KW-1133">Transmembrane helix</keyword>
<dbReference type="Proteomes" id="UP001223586">
    <property type="component" value="Unassembled WGS sequence"/>
</dbReference>
<name>A0ABT9WZ81_9BACI</name>
<proteinExistence type="predicted"/>
<dbReference type="EMBL" id="JAUSTT010000045">
    <property type="protein sequence ID" value="MDQ0178444.1"/>
    <property type="molecule type" value="Genomic_DNA"/>
</dbReference>
<reference evidence="3 4" key="1">
    <citation type="submission" date="2023-07" db="EMBL/GenBank/DDBJ databases">
        <title>Genomic Encyclopedia of Type Strains, Phase IV (KMG-IV): sequencing the most valuable type-strain genomes for metagenomic binning, comparative biology and taxonomic classification.</title>
        <authorList>
            <person name="Goeker M."/>
        </authorList>
    </citation>
    <scope>NUCLEOTIDE SEQUENCE [LARGE SCALE GENOMIC DNA]</scope>
    <source>
        <strain evidence="3 4">DSM 23837</strain>
    </source>
</reference>
<keyword evidence="1" id="KW-0812">Transmembrane</keyword>
<evidence type="ECO:0000313" key="4">
    <source>
        <dbReference type="Proteomes" id="UP001223586"/>
    </source>
</evidence>
<comment type="caution">
    <text evidence="3">The sequence shown here is derived from an EMBL/GenBank/DDBJ whole genome shotgun (WGS) entry which is preliminary data.</text>
</comment>
<dbReference type="Pfam" id="PF00561">
    <property type="entry name" value="Abhydrolase_1"/>
    <property type="match status" value="1"/>
</dbReference>
<evidence type="ECO:0000259" key="2">
    <source>
        <dbReference type="Pfam" id="PF00561"/>
    </source>
</evidence>